<evidence type="ECO:0000313" key="11">
    <source>
        <dbReference type="Proteomes" id="UP000887566"/>
    </source>
</evidence>
<evidence type="ECO:0000259" key="9">
    <source>
        <dbReference type="Pfam" id="PF01431"/>
    </source>
</evidence>
<evidence type="ECO:0000256" key="6">
    <source>
        <dbReference type="ARBA" id="ARBA00022833"/>
    </source>
</evidence>
<evidence type="ECO:0000313" key="12">
    <source>
        <dbReference type="WBParaSite" id="PSAMB.scaffold2208size24599.g16872.t1"/>
    </source>
</evidence>
<dbReference type="CDD" id="cd08662">
    <property type="entry name" value="M13"/>
    <property type="match status" value="1"/>
</dbReference>
<accession>A0A914VMQ3</accession>
<evidence type="ECO:0000259" key="10">
    <source>
        <dbReference type="Pfam" id="PF05649"/>
    </source>
</evidence>
<dbReference type="PROSITE" id="PS51885">
    <property type="entry name" value="NEPRILYSIN"/>
    <property type="match status" value="1"/>
</dbReference>
<name>A0A914VMQ3_9BILA</name>
<keyword evidence="3" id="KW-0645">Protease</keyword>
<evidence type="ECO:0000256" key="4">
    <source>
        <dbReference type="ARBA" id="ARBA00022723"/>
    </source>
</evidence>
<keyword evidence="6" id="KW-0862">Zinc</keyword>
<keyword evidence="5" id="KW-0378">Hydrolase</keyword>
<dbReference type="InterPro" id="IPR008753">
    <property type="entry name" value="Peptidase_M13_N"/>
</dbReference>
<evidence type="ECO:0000256" key="7">
    <source>
        <dbReference type="ARBA" id="ARBA00023049"/>
    </source>
</evidence>
<keyword evidence="11" id="KW-1185">Reference proteome</keyword>
<dbReference type="SUPFAM" id="SSF55486">
    <property type="entry name" value="Metalloproteases ('zincins'), catalytic domain"/>
    <property type="match status" value="1"/>
</dbReference>
<dbReference type="Proteomes" id="UP000887566">
    <property type="component" value="Unplaced"/>
</dbReference>
<comment type="cofactor">
    <cofactor evidence="1">
        <name>Zn(2+)</name>
        <dbReference type="ChEBI" id="CHEBI:29105"/>
    </cofactor>
</comment>
<dbReference type="PRINTS" id="PR00786">
    <property type="entry name" value="NEPRILYSIN"/>
</dbReference>
<dbReference type="GO" id="GO:0004222">
    <property type="term" value="F:metalloendopeptidase activity"/>
    <property type="evidence" value="ECO:0007669"/>
    <property type="project" value="InterPro"/>
</dbReference>
<dbReference type="Gene3D" id="3.40.390.10">
    <property type="entry name" value="Collagenase (Catalytic Domain)"/>
    <property type="match status" value="1"/>
</dbReference>
<dbReference type="InterPro" id="IPR024079">
    <property type="entry name" value="MetalloPept_cat_dom_sf"/>
</dbReference>
<dbReference type="Pfam" id="PF01431">
    <property type="entry name" value="Peptidase_M13"/>
    <property type="match status" value="1"/>
</dbReference>
<feature type="domain" description="Peptidase M13 N-terminal" evidence="10">
    <location>
        <begin position="80"/>
        <end position="477"/>
    </location>
</feature>
<organism evidence="11 12">
    <name type="scientific">Plectus sambesii</name>
    <dbReference type="NCBI Taxonomy" id="2011161"/>
    <lineage>
        <taxon>Eukaryota</taxon>
        <taxon>Metazoa</taxon>
        <taxon>Ecdysozoa</taxon>
        <taxon>Nematoda</taxon>
        <taxon>Chromadorea</taxon>
        <taxon>Plectida</taxon>
        <taxon>Plectina</taxon>
        <taxon>Plectoidea</taxon>
        <taxon>Plectidae</taxon>
        <taxon>Plectus</taxon>
    </lineage>
</organism>
<keyword evidence="8" id="KW-0472">Membrane</keyword>
<evidence type="ECO:0000256" key="5">
    <source>
        <dbReference type="ARBA" id="ARBA00022801"/>
    </source>
</evidence>
<dbReference type="WBParaSite" id="PSAMB.scaffold2208size24599.g16872.t1">
    <property type="protein sequence ID" value="PSAMB.scaffold2208size24599.g16872.t1"/>
    <property type="gene ID" value="PSAMB.scaffold2208size24599.g16872"/>
</dbReference>
<dbReference type="PANTHER" id="PTHR11733">
    <property type="entry name" value="ZINC METALLOPROTEASE FAMILY M13 NEPRILYSIN-RELATED"/>
    <property type="match status" value="1"/>
</dbReference>
<evidence type="ECO:0000256" key="3">
    <source>
        <dbReference type="ARBA" id="ARBA00022670"/>
    </source>
</evidence>
<keyword evidence="8" id="KW-0812">Transmembrane</keyword>
<dbReference type="GO" id="GO:0046872">
    <property type="term" value="F:metal ion binding"/>
    <property type="evidence" value="ECO:0007669"/>
    <property type="project" value="UniProtKB-KW"/>
</dbReference>
<keyword evidence="7" id="KW-0482">Metalloprotease</keyword>
<dbReference type="InterPro" id="IPR000718">
    <property type="entry name" value="Peptidase_M13"/>
</dbReference>
<reference evidence="12" key="1">
    <citation type="submission" date="2022-11" db="UniProtKB">
        <authorList>
            <consortium name="WormBaseParasite"/>
        </authorList>
    </citation>
    <scope>IDENTIFICATION</scope>
</reference>
<dbReference type="Pfam" id="PF05649">
    <property type="entry name" value="Peptidase_M13_N"/>
    <property type="match status" value="1"/>
</dbReference>
<sequence length="886" mass="101168">MAENGDPLAGSDAVRSRQPPRSRALIIFCVLTALLLIVCALLLAALIFTLTRQRDDICLTQGCIETAAVIMSSMNTEVDPCNDFYEYACGNWIKNHPIPDDAPSVSNFENLGQDLEVALKELLEEKYNAVSDGEAVHKAKEFHQQCLNETAILLTWRGAFDDVISSFGGWGSLTNRSFTPDTSVERLFGLTVAKFRADSLFKATVQPDDKNSKKHVLLFDQPTLNLFARDFYILAETLEERRAYKTLVRDVLILLNSDPAIATEDADEILQFETELANITMPDDQRHDIAELYTKVTLGEVSRDLPNFKWREFLDTIFGSIKSPDGRDIVFDDSTEIVIYGIDFLHRLNVLLPNYPKRTILNYVTWCWFFKTMLRDLPDPFALTMFKFYRTLNLMQVPKLRWHGCVTRINGLMPMATSSIYVKNHFDHEAKVRVEEMIALIMEAFVELLESEDWLTQETKAFAKEKIRAMNQKIGYPDYLNDTKAVDREYQLFAITEGNYYKTKFTFYEMYQRDILDRINMPVDRDRWVAGAAVVNAFYSPNTNEIIFPAGILQPVFYDNDFPRSMNFGGIGVVIGHEITHGFDDRGRLYDKLGNIRQWWDNATIEKFEKKANCIEDQYSNYVLEQVNMRINGKNTKGENIADNGGLKQAYRAYKKYAAQHPTPPTLPGVNLTHDQLFFLNYAQIWCGSMNDKEAVRKLRTSEHCPGPIRVKGPLSNSYDFAAAYHCPVGSPMNPPATSSRRPLKGTLDLKRIRCFSGSRKQGRVMHFGLTLVCLLSAVNTISGVVDAYSPWRPFTLLRLPSGDDDNQLGRTQGKRAFGAFDGYDKRMQVERGGYGWDQCEFSPLSCLLRRRRSPPRPHTVNLRRLGPINDEEQMRALMLMHLVRG</sequence>
<evidence type="ECO:0000256" key="1">
    <source>
        <dbReference type="ARBA" id="ARBA00001947"/>
    </source>
</evidence>
<dbReference type="Gene3D" id="1.10.1380.10">
    <property type="entry name" value="Neutral endopeptidase , domain2"/>
    <property type="match status" value="1"/>
</dbReference>
<dbReference type="InterPro" id="IPR018497">
    <property type="entry name" value="Peptidase_M13_C"/>
</dbReference>
<dbReference type="InterPro" id="IPR042089">
    <property type="entry name" value="Peptidase_M13_dom_2"/>
</dbReference>
<evidence type="ECO:0000256" key="8">
    <source>
        <dbReference type="SAM" id="Phobius"/>
    </source>
</evidence>
<feature type="domain" description="Peptidase M13 C-terminal" evidence="9">
    <location>
        <begin position="536"/>
        <end position="736"/>
    </location>
</feature>
<keyword evidence="4" id="KW-0479">Metal-binding</keyword>
<protein>
    <submittedName>
        <fullName evidence="12">Uncharacterized protein</fullName>
    </submittedName>
</protein>
<feature type="transmembrane region" description="Helical" evidence="8">
    <location>
        <begin position="25"/>
        <end position="50"/>
    </location>
</feature>
<proteinExistence type="inferred from homology"/>
<evidence type="ECO:0000256" key="2">
    <source>
        <dbReference type="ARBA" id="ARBA00007357"/>
    </source>
</evidence>
<dbReference type="GO" id="GO:0016485">
    <property type="term" value="P:protein processing"/>
    <property type="evidence" value="ECO:0007669"/>
    <property type="project" value="TreeGrafter"/>
</dbReference>
<dbReference type="GO" id="GO:0005886">
    <property type="term" value="C:plasma membrane"/>
    <property type="evidence" value="ECO:0007669"/>
    <property type="project" value="TreeGrafter"/>
</dbReference>
<dbReference type="PANTHER" id="PTHR11733:SF230">
    <property type="entry name" value="NEPRILYSIN-2"/>
    <property type="match status" value="1"/>
</dbReference>
<comment type="similarity">
    <text evidence="2">Belongs to the peptidase M13 family.</text>
</comment>
<keyword evidence="8" id="KW-1133">Transmembrane helix</keyword>
<dbReference type="AlphaFoldDB" id="A0A914VMQ3"/>